<dbReference type="PRINTS" id="PR01782">
    <property type="entry name" value="MCEVIRFACTOR"/>
</dbReference>
<dbReference type="EMBL" id="OY726397">
    <property type="protein sequence ID" value="CAJ1510758.1"/>
    <property type="molecule type" value="Genomic_DNA"/>
</dbReference>
<dbReference type="RefSeq" id="WP_308480038.1">
    <property type="nucleotide sequence ID" value="NZ_OY726397.1"/>
</dbReference>
<dbReference type="InterPro" id="IPR052336">
    <property type="entry name" value="MlaD_Phospholipid_Transporter"/>
</dbReference>
<dbReference type="Pfam" id="PF02470">
    <property type="entry name" value="MlaD"/>
    <property type="match status" value="1"/>
</dbReference>
<evidence type="ECO:0000313" key="5">
    <source>
        <dbReference type="EMBL" id="CAJ1510758.1"/>
    </source>
</evidence>
<evidence type="ECO:0000259" key="3">
    <source>
        <dbReference type="Pfam" id="PF02470"/>
    </source>
</evidence>
<reference evidence="5 6" key="1">
    <citation type="submission" date="2023-08" db="EMBL/GenBank/DDBJ databases">
        <authorList>
            <person name="Folkvardsen B D."/>
            <person name="Norman A."/>
        </authorList>
    </citation>
    <scope>NUCLEOTIDE SEQUENCE [LARGE SCALE GENOMIC DNA]</scope>
    <source>
        <strain evidence="5 6">Mu0053</strain>
    </source>
</reference>
<keyword evidence="2" id="KW-1133">Transmembrane helix</keyword>
<feature type="region of interest" description="Disordered" evidence="1">
    <location>
        <begin position="338"/>
        <end position="360"/>
    </location>
</feature>
<keyword evidence="2" id="KW-0812">Transmembrane</keyword>
<dbReference type="NCBIfam" id="TIGR00996">
    <property type="entry name" value="Mtu_fam_mce"/>
    <property type="match status" value="1"/>
</dbReference>
<proteinExistence type="predicted"/>
<feature type="domain" description="Mce/MlaD" evidence="3">
    <location>
        <begin position="40"/>
        <end position="112"/>
    </location>
</feature>
<evidence type="ECO:0000256" key="1">
    <source>
        <dbReference type="SAM" id="MobiDB-lite"/>
    </source>
</evidence>
<feature type="transmembrane region" description="Helical" evidence="2">
    <location>
        <begin position="12"/>
        <end position="31"/>
    </location>
</feature>
<dbReference type="InterPro" id="IPR024516">
    <property type="entry name" value="Mce_C"/>
</dbReference>
<protein>
    <submittedName>
        <fullName evidence="5">MCE family protein</fullName>
    </submittedName>
</protein>
<dbReference type="Proteomes" id="UP001190465">
    <property type="component" value="Chromosome"/>
</dbReference>
<evidence type="ECO:0000313" key="6">
    <source>
        <dbReference type="Proteomes" id="UP001190465"/>
    </source>
</evidence>
<evidence type="ECO:0000256" key="2">
    <source>
        <dbReference type="SAM" id="Phobius"/>
    </source>
</evidence>
<accession>A0ABN9NRI2</accession>
<gene>
    <name evidence="5" type="ORF">MU0053_004771</name>
</gene>
<keyword evidence="6" id="KW-1185">Reference proteome</keyword>
<dbReference type="PANTHER" id="PTHR33371:SF18">
    <property type="entry name" value="MCE-FAMILY PROTEIN MCE3C"/>
    <property type="match status" value="1"/>
</dbReference>
<dbReference type="PANTHER" id="PTHR33371">
    <property type="entry name" value="INTERMEMBRANE PHOSPHOLIPID TRANSPORT SYSTEM BINDING PROTEIN MLAD-RELATED"/>
    <property type="match status" value="1"/>
</dbReference>
<feature type="domain" description="Mammalian cell entry C-terminal" evidence="4">
    <location>
        <begin position="121"/>
        <end position="294"/>
    </location>
</feature>
<evidence type="ECO:0000259" key="4">
    <source>
        <dbReference type="Pfam" id="PF11887"/>
    </source>
</evidence>
<keyword evidence="2" id="KW-0472">Membrane</keyword>
<dbReference type="InterPro" id="IPR005693">
    <property type="entry name" value="Mce"/>
</dbReference>
<dbReference type="Pfam" id="PF11887">
    <property type="entry name" value="Mce4_CUP1"/>
    <property type="match status" value="1"/>
</dbReference>
<sequence>MLKYRGSNLIRSGIIGLTLIILIIAVGLQPATISQWATALRYQALFTEAGGLTAGNEVMMSGMTVGAVSDISLRDGKVLVDFVVDSRFHLGSSSTAHIRTRTLLGERVLTVESIGSAKQPTNDVIPVTRTSSPYSLNDAVNELTTNTAGTNTGDLNEALDALTATLDQIAPQLGPTFDGFTRLSKSLNSRDVVLRELLDNTRDVTGVLSERSRQLNTLILDANALIEVLNDRRETIVNLLTSVSTVSRELSGLVADNEQALAPALEKLNSVTEVLQKNRDNIAAALPGLAKFQVTQGETVSSGFYYNAYVPNLVPAQALQPFMDYALGFRRGVGAGQPPDNVGPRAEFPFPFNGIPGGSR</sequence>
<organism evidence="5 6">
    <name type="scientific">[Mycobacterium] burgundiense</name>
    <dbReference type="NCBI Taxonomy" id="3064286"/>
    <lineage>
        <taxon>Bacteria</taxon>
        <taxon>Bacillati</taxon>
        <taxon>Actinomycetota</taxon>
        <taxon>Actinomycetes</taxon>
        <taxon>Mycobacteriales</taxon>
        <taxon>Mycobacteriaceae</taxon>
        <taxon>Mycolicibacterium</taxon>
    </lineage>
</organism>
<name>A0ABN9NRI2_9MYCO</name>
<dbReference type="InterPro" id="IPR003399">
    <property type="entry name" value="Mce/MlaD"/>
</dbReference>